<organism evidence="2 3">
    <name type="scientific">Nocardioides cavernaquae</name>
    <dbReference type="NCBI Taxonomy" id="2321396"/>
    <lineage>
        <taxon>Bacteria</taxon>
        <taxon>Bacillati</taxon>
        <taxon>Actinomycetota</taxon>
        <taxon>Actinomycetes</taxon>
        <taxon>Propionibacteriales</taxon>
        <taxon>Nocardioidaceae</taxon>
        <taxon>Nocardioides</taxon>
    </lineage>
</organism>
<dbReference type="RefSeq" id="WP_120061416.1">
    <property type="nucleotide sequence ID" value="NZ_QYRP01000002.1"/>
</dbReference>
<name>A0A3A5HBG9_9ACTN</name>
<feature type="region of interest" description="Disordered" evidence="1">
    <location>
        <begin position="122"/>
        <end position="143"/>
    </location>
</feature>
<accession>A0A3A5HBG9</accession>
<dbReference type="AlphaFoldDB" id="A0A3A5HBG9"/>
<proteinExistence type="predicted"/>
<evidence type="ECO:0000313" key="2">
    <source>
        <dbReference type="EMBL" id="RJS47451.1"/>
    </source>
</evidence>
<keyword evidence="3" id="KW-1185">Reference proteome</keyword>
<dbReference type="OrthoDB" id="4299905at2"/>
<evidence type="ECO:0000313" key="3">
    <source>
        <dbReference type="Proteomes" id="UP000276542"/>
    </source>
</evidence>
<protein>
    <submittedName>
        <fullName evidence="2">Plasmid replication, integration and excision activator</fullName>
    </submittedName>
</protein>
<reference evidence="3" key="1">
    <citation type="submission" date="2018-09" db="EMBL/GenBank/DDBJ databases">
        <authorList>
            <person name="Zhu H."/>
        </authorList>
    </citation>
    <scope>NUCLEOTIDE SEQUENCE [LARGE SCALE GENOMIC DNA]</scope>
    <source>
        <strain evidence="3">K1W22B-1</strain>
    </source>
</reference>
<gene>
    <name evidence="2" type="ORF">D4739_15325</name>
</gene>
<comment type="caution">
    <text evidence="2">The sequence shown here is derived from an EMBL/GenBank/DDBJ whole genome shotgun (WGS) entry which is preliminary data.</text>
</comment>
<dbReference type="EMBL" id="QYRP01000002">
    <property type="protein sequence ID" value="RJS47451.1"/>
    <property type="molecule type" value="Genomic_DNA"/>
</dbReference>
<dbReference type="Proteomes" id="UP000276542">
    <property type="component" value="Unassembled WGS sequence"/>
</dbReference>
<evidence type="ECO:0000256" key="1">
    <source>
        <dbReference type="SAM" id="MobiDB-lite"/>
    </source>
</evidence>
<sequence length="143" mass="15334">MAVQRRINVRHGDVFSHGAYILDAFEPVADFDAPARPDGSKAQAVDKENGLPVWQINVIDADPYAGKKEKTVSVKVAAKVQPVPPENKSGTPFTLVEFSGLTLTAWIDDSNKERPKLQWSIRASGIHAPGQARSGGSDSKAAA</sequence>